<reference evidence="1" key="1">
    <citation type="submission" date="2019-04" db="EMBL/GenBank/DDBJ databases">
        <authorList>
            <consortium name="Pathogen Informatics"/>
        </authorList>
    </citation>
    <scope>NUCLEOTIDE SEQUENCE</scope>
    <source>
        <strain evidence="1">NCTC9183</strain>
    </source>
</reference>
<dbReference type="AlphaFoldDB" id="A0A4P0XX39"/>
<evidence type="ECO:0000313" key="1">
    <source>
        <dbReference type="EMBL" id="VTM54068.1"/>
    </source>
</evidence>
<gene>
    <name evidence="1" type="ORF">NCTC9183_02831</name>
</gene>
<accession>A0A4P0XX39</accession>
<protein>
    <submittedName>
        <fullName evidence="1">Uncharacterized protein</fullName>
    </submittedName>
</protein>
<dbReference type="EMBL" id="CABDVL010000003">
    <property type="protein sequence ID" value="VTM54068.1"/>
    <property type="molecule type" value="Genomic_DNA"/>
</dbReference>
<sequence>MQGRHPLLADGVGSGESRLGAGDRLVVKMGDKAVRRLPRFLVGFPDDHVQTDAKTHLATMPGGFLSHLSYFLCHLGRPVLPR</sequence>
<name>A0A4P0XX39_KLEPN</name>
<organism evidence="1">
    <name type="scientific">Klebsiella pneumoniae</name>
    <dbReference type="NCBI Taxonomy" id="573"/>
    <lineage>
        <taxon>Bacteria</taxon>
        <taxon>Pseudomonadati</taxon>
        <taxon>Pseudomonadota</taxon>
        <taxon>Gammaproteobacteria</taxon>
        <taxon>Enterobacterales</taxon>
        <taxon>Enterobacteriaceae</taxon>
        <taxon>Klebsiella/Raoultella group</taxon>
        <taxon>Klebsiella</taxon>
        <taxon>Klebsiella pneumoniae complex</taxon>
    </lineage>
</organism>
<proteinExistence type="predicted"/>
<dbReference type="Proteomes" id="UP000507695">
    <property type="component" value="Unassembled WGS sequence"/>
</dbReference>